<evidence type="ECO:0000256" key="3">
    <source>
        <dbReference type="ARBA" id="ARBA00022679"/>
    </source>
</evidence>
<dbReference type="InterPro" id="IPR010372">
    <property type="entry name" value="DNA_pol3_delta_N"/>
</dbReference>
<keyword evidence="6" id="KW-0239">DNA-directed DNA polymerase</keyword>
<dbReference type="InterPro" id="IPR048466">
    <property type="entry name" value="DNA_pol3_delta-like_C"/>
</dbReference>
<comment type="similarity">
    <text evidence="7">Belongs to the DNA polymerase HolA subunit family.</text>
</comment>
<dbReference type="GO" id="GO:0003887">
    <property type="term" value="F:DNA-directed DNA polymerase activity"/>
    <property type="evidence" value="ECO:0007669"/>
    <property type="project" value="UniProtKB-EC"/>
</dbReference>
<comment type="catalytic activity">
    <reaction evidence="8">
        <text>DNA(n) + a 2'-deoxyribonucleoside 5'-triphosphate = DNA(n+1) + diphosphate</text>
        <dbReference type="Rhea" id="RHEA:22508"/>
        <dbReference type="Rhea" id="RHEA-COMP:17339"/>
        <dbReference type="Rhea" id="RHEA-COMP:17340"/>
        <dbReference type="ChEBI" id="CHEBI:33019"/>
        <dbReference type="ChEBI" id="CHEBI:61560"/>
        <dbReference type="ChEBI" id="CHEBI:173112"/>
        <dbReference type="EC" id="2.7.7.7"/>
    </reaction>
</comment>
<evidence type="ECO:0000256" key="4">
    <source>
        <dbReference type="ARBA" id="ARBA00022695"/>
    </source>
</evidence>
<evidence type="ECO:0000256" key="1">
    <source>
        <dbReference type="ARBA" id="ARBA00012417"/>
    </source>
</evidence>
<keyword evidence="12" id="KW-1185">Reference proteome</keyword>
<accession>A0ABW5RN88</accession>
<dbReference type="EC" id="2.7.7.7" evidence="1"/>
<dbReference type="InterPro" id="IPR027417">
    <property type="entry name" value="P-loop_NTPase"/>
</dbReference>
<dbReference type="Proteomes" id="UP001597506">
    <property type="component" value="Unassembled WGS sequence"/>
</dbReference>
<dbReference type="EMBL" id="JBHUMF010000009">
    <property type="protein sequence ID" value="MFD2679922.1"/>
    <property type="molecule type" value="Genomic_DNA"/>
</dbReference>
<dbReference type="PANTHER" id="PTHR34388:SF1">
    <property type="entry name" value="DNA POLYMERASE III SUBUNIT DELTA"/>
    <property type="match status" value="1"/>
</dbReference>
<evidence type="ECO:0000256" key="5">
    <source>
        <dbReference type="ARBA" id="ARBA00022705"/>
    </source>
</evidence>
<keyword evidence="5" id="KW-0235">DNA replication</keyword>
<evidence type="ECO:0000313" key="11">
    <source>
        <dbReference type="EMBL" id="MFD2679922.1"/>
    </source>
</evidence>
<evidence type="ECO:0000259" key="9">
    <source>
        <dbReference type="Pfam" id="PF06144"/>
    </source>
</evidence>
<feature type="domain" description="DNA polymerase III delta subunit-like C-terminal" evidence="10">
    <location>
        <begin position="216"/>
        <end position="336"/>
    </location>
</feature>
<keyword evidence="3 11" id="KW-0808">Transferase</keyword>
<dbReference type="InterPro" id="IPR008921">
    <property type="entry name" value="DNA_pol3_clamp-load_cplx_C"/>
</dbReference>
<name>A0ABW5RN88_9BACI</name>
<dbReference type="Gene3D" id="1.10.8.60">
    <property type="match status" value="1"/>
</dbReference>
<dbReference type="PANTHER" id="PTHR34388">
    <property type="entry name" value="DNA POLYMERASE III SUBUNIT DELTA"/>
    <property type="match status" value="1"/>
</dbReference>
<proteinExistence type="inferred from homology"/>
<gene>
    <name evidence="11" type="primary">holA</name>
    <name evidence="11" type="ORF">ACFSUL_04060</name>
</gene>
<evidence type="ECO:0000313" key="12">
    <source>
        <dbReference type="Proteomes" id="UP001597506"/>
    </source>
</evidence>
<sequence>MVIDTWKKIERLQFANIYLLYGNEPFLINETKQKLIEHAISPEEMDFNFSVYDLEETPVETAIEDAETFPFMGERRVVILQNPVFLTAEKTKEKVEHNVKKLEQYISSPAPYTILVIAAPYEKLDERKKITKQIKKQAEVVEAKKLNERELKTWIRQRVSLNDIQMDEEAMDLLIALAGTNLMMLTRELDKISLYASETNRIDIEAVEKLTARSLEQNIFSLVDKVVHRKIDQALRIYYDLLKQNEEPIKILAVLANQFRLIYQVKELSRRGYGQQKIASFIKVHPFRVKLAAGQAKYFTDEQLSYIIDLLAQGDYEMKTGRQKKELVIELFLFKLQEQATITH</sequence>
<evidence type="ECO:0000256" key="2">
    <source>
        <dbReference type="ARBA" id="ARBA00017703"/>
    </source>
</evidence>
<protein>
    <recommendedName>
        <fullName evidence="2">DNA polymerase III subunit delta</fullName>
        <ecNumber evidence="1">2.7.7.7</ecNumber>
    </recommendedName>
</protein>
<dbReference type="Pfam" id="PF21694">
    <property type="entry name" value="DNA_pol3_delta_C"/>
    <property type="match status" value="1"/>
</dbReference>
<dbReference type="SUPFAM" id="SSF52540">
    <property type="entry name" value="P-loop containing nucleoside triphosphate hydrolases"/>
    <property type="match status" value="1"/>
</dbReference>
<comment type="caution">
    <text evidence="11">The sequence shown here is derived from an EMBL/GenBank/DDBJ whole genome shotgun (WGS) entry which is preliminary data.</text>
</comment>
<dbReference type="RefSeq" id="WP_377932951.1">
    <property type="nucleotide sequence ID" value="NZ_JBHUMF010000009.1"/>
</dbReference>
<dbReference type="NCBIfam" id="TIGR01128">
    <property type="entry name" value="holA"/>
    <property type="match status" value="1"/>
</dbReference>
<organism evidence="11 12">
    <name type="scientific">Bacillus seohaeanensis</name>
    <dbReference type="NCBI Taxonomy" id="284580"/>
    <lineage>
        <taxon>Bacteria</taxon>
        <taxon>Bacillati</taxon>
        <taxon>Bacillota</taxon>
        <taxon>Bacilli</taxon>
        <taxon>Bacillales</taxon>
        <taxon>Bacillaceae</taxon>
        <taxon>Bacillus</taxon>
    </lineage>
</organism>
<reference evidence="12" key="1">
    <citation type="journal article" date="2019" name="Int. J. Syst. Evol. Microbiol.">
        <title>The Global Catalogue of Microorganisms (GCM) 10K type strain sequencing project: providing services to taxonomists for standard genome sequencing and annotation.</title>
        <authorList>
            <consortium name="The Broad Institute Genomics Platform"/>
            <consortium name="The Broad Institute Genome Sequencing Center for Infectious Disease"/>
            <person name="Wu L."/>
            <person name="Ma J."/>
        </authorList>
    </citation>
    <scope>NUCLEOTIDE SEQUENCE [LARGE SCALE GENOMIC DNA]</scope>
    <source>
        <strain evidence="12">KCTC 3913</strain>
    </source>
</reference>
<dbReference type="InterPro" id="IPR005790">
    <property type="entry name" value="DNA_polIII_delta"/>
</dbReference>
<dbReference type="Gene3D" id="3.40.50.300">
    <property type="entry name" value="P-loop containing nucleotide triphosphate hydrolases"/>
    <property type="match status" value="1"/>
</dbReference>
<evidence type="ECO:0000259" key="10">
    <source>
        <dbReference type="Pfam" id="PF21694"/>
    </source>
</evidence>
<dbReference type="Pfam" id="PF06144">
    <property type="entry name" value="DNA_pol3_delta"/>
    <property type="match status" value="1"/>
</dbReference>
<evidence type="ECO:0000256" key="6">
    <source>
        <dbReference type="ARBA" id="ARBA00022932"/>
    </source>
</evidence>
<keyword evidence="4 11" id="KW-0548">Nucleotidyltransferase</keyword>
<dbReference type="SUPFAM" id="SSF48019">
    <property type="entry name" value="post-AAA+ oligomerization domain-like"/>
    <property type="match status" value="1"/>
</dbReference>
<dbReference type="Gene3D" id="1.20.272.10">
    <property type="match status" value="1"/>
</dbReference>
<evidence type="ECO:0000256" key="8">
    <source>
        <dbReference type="ARBA" id="ARBA00049244"/>
    </source>
</evidence>
<feature type="domain" description="DNA polymerase III delta N-terminal" evidence="9">
    <location>
        <begin position="18"/>
        <end position="144"/>
    </location>
</feature>
<evidence type="ECO:0000256" key="7">
    <source>
        <dbReference type="ARBA" id="ARBA00034754"/>
    </source>
</evidence>